<sequence length="249" mass="28720">MVSLKGLSENKHCQILCYPRCEQEELERRLKELERLGVQTLEFTGEKNVFDIPVLGKGCVGVVVVAYTNSGRAALKIRRVDADRKGMFHEGEMLRRTNAIEVGPKLLEISENFLLMELVKGTHFPEWIKSMEEIEEQWRVHLVLTDILEQCYRLDEAGLDHGELSNAPKHIIVDADDRPHLIDFETASINRRVSNVTSVCQYLFLGSQIADKVKEKLGEVDEKELINALRTYKRERTRENFEKILEKIV</sequence>
<evidence type="ECO:0008006" key="2">
    <source>
        <dbReference type="Google" id="ProtNLM"/>
    </source>
</evidence>
<protein>
    <recommendedName>
        <fullName evidence="2">Protein kinase domain-containing protein</fullName>
    </recommendedName>
</protein>
<gene>
    <name evidence="1" type="ORF">S01H1_04549</name>
</gene>
<dbReference type="AlphaFoldDB" id="X0SUL3"/>
<evidence type="ECO:0000313" key="1">
    <source>
        <dbReference type="EMBL" id="GAF84883.1"/>
    </source>
</evidence>
<dbReference type="PANTHER" id="PTHR37171:SF1">
    <property type="entry name" value="SERINE_THREONINE-PROTEIN KINASE YRZF-RELATED"/>
    <property type="match status" value="1"/>
</dbReference>
<dbReference type="InterPro" id="IPR052396">
    <property type="entry name" value="Meiotic_Drive_Suppr_Kinase"/>
</dbReference>
<dbReference type="Gene3D" id="1.10.510.10">
    <property type="entry name" value="Transferase(Phosphotransferase) domain 1"/>
    <property type="match status" value="1"/>
</dbReference>
<dbReference type="EMBL" id="BARS01002397">
    <property type="protein sequence ID" value="GAF84883.1"/>
    <property type="molecule type" value="Genomic_DNA"/>
</dbReference>
<dbReference type="SUPFAM" id="SSF56112">
    <property type="entry name" value="Protein kinase-like (PK-like)"/>
    <property type="match status" value="1"/>
</dbReference>
<accession>X0SUL3</accession>
<comment type="caution">
    <text evidence="1">The sequence shown here is derived from an EMBL/GenBank/DDBJ whole genome shotgun (WGS) entry which is preliminary data.</text>
</comment>
<reference evidence="1" key="1">
    <citation type="journal article" date="2014" name="Front. Microbiol.">
        <title>High frequency of phylogenetically diverse reductive dehalogenase-homologous genes in deep subseafloor sedimentary metagenomes.</title>
        <authorList>
            <person name="Kawai M."/>
            <person name="Futagami T."/>
            <person name="Toyoda A."/>
            <person name="Takaki Y."/>
            <person name="Nishi S."/>
            <person name="Hori S."/>
            <person name="Arai W."/>
            <person name="Tsubouchi T."/>
            <person name="Morono Y."/>
            <person name="Uchiyama I."/>
            <person name="Ito T."/>
            <person name="Fujiyama A."/>
            <person name="Inagaki F."/>
            <person name="Takami H."/>
        </authorList>
    </citation>
    <scope>NUCLEOTIDE SEQUENCE</scope>
    <source>
        <strain evidence="1">Expedition CK06-06</strain>
    </source>
</reference>
<dbReference type="InterPro" id="IPR011009">
    <property type="entry name" value="Kinase-like_dom_sf"/>
</dbReference>
<organism evidence="1">
    <name type="scientific">marine sediment metagenome</name>
    <dbReference type="NCBI Taxonomy" id="412755"/>
    <lineage>
        <taxon>unclassified sequences</taxon>
        <taxon>metagenomes</taxon>
        <taxon>ecological metagenomes</taxon>
    </lineage>
</organism>
<name>X0SUL3_9ZZZZ</name>
<dbReference type="PANTHER" id="PTHR37171">
    <property type="entry name" value="SERINE/THREONINE-PROTEIN KINASE YRZF-RELATED"/>
    <property type="match status" value="1"/>
</dbReference>
<proteinExistence type="predicted"/>